<keyword evidence="9" id="KW-1185">Reference proteome</keyword>
<gene>
    <name evidence="10" type="primary">LOC101503450</name>
</gene>
<protein>
    <submittedName>
        <fullName evidence="10">Uncharacterized protein LOC101503450</fullName>
    </submittedName>
</protein>
<feature type="signal peptide" evidence="8">
    <location>
        <begin position="1"/>
        <end position="25"/>
    </location>
</feature>
<comment type="subcellular location">
    <subcellularLocation>
        <location evidence="1">Secreted</location>
        <location evidence="1">Extracellular space</location>
    </subcellularLocation>
</comment>
<dbReference type="AlphaFoldDB" id="A0A1S2XGL4"/>
<keyword evidence="4 8" id="KW-0732">Signal</keyword>
<comment type="similarity">
    <text evidence="2">Belongs to the CLV3/ESR signal peptide family.</text>
</comment>
<keyword evidence="6" id="KW-0325">Glycoprotein</keyword>
<evidence type="ECO:0000256" key="2">
    <source>
        <dbReference type="ARBA" id="ARBA00005416"/>
    </source>
</evidence>
<evidence type="ECO:0000256" key="6">
    <source>
        <dbReference type="ARBA" id="ARBA00023180"/>
    </source>
</evidence>
<reference evidence="10" key="2">
    <citation type="submission" date="2025-08" db="UniProtKB">
        <authorList>
            <consortium name="RefSeq"/>
        </authorList>
    </citation>
    <scope>IDENTIFICATION</scope>
    <source>
        <tissue evidence="10">Etiolated seedlings</tissue>
    </source>
</reference>
<keyword evidence="5" id="KW-0221">Differentiation</keyword>
<name>A0A1S2XGL4_CICAR</name>
<sequence>MAISMKSRALILFIISVPLFMSSEARVFPVFTSMMSTKNVSSELLLRDMVKNVVRNSEYVHKRSMLGPHLERAAPAGPDPQHH</sequence>
<dbReference type="GO" id="GO:0030154">
    <property type="term" value="P:cell differentiation"/>
    <property type="evidence" value="ECO:0007669"/>
    <property type="project" value="UniProtKB-KW"/>
</dbReference>
<dbReference type="PaxDb" id="3827-XP_004489049.1"/>
<proteinExistence type="inferred from homology"/>
<evidence type="ECO:0000256" key="7">
    <source>
        <dbReference type="ARBA" id="ARBA00023278"/>
    </source>
</evidence>
<keyword evidence="3" id="KW-0964">Secreted</keyword>
<evidence type="ECO:0000256" key="1">
    <source>
        <dbReference type="ARBA" id="ARBA00004239"/>
    </source>
</evidence>
<dbReference type="GO" id="GO:0005576">
    <property type="term" value="C:extracellular region"/>
    <property type="evidence" value="ECO:0007669"/>
    <property type="project" value="UniProtKB-SubCell"/>
</dbReference>
<dbReference type="Proteomes" id="UP000087171">
    <property type="component" value="Chromosome Ca1"/>
</dbReference>
<evidence type="ECO:0000256" key="8">
    <source>
        <dbReference type="SAM" id="SignalP"/>
    </source>
</evidence>
<dbReference type="PANTHER" id="PTHR36016:SF4">
    <property type="entry name" value="CLAVATA3_ESR (CLE) GENE FAMILY MEMBER"/>
    <property type="match status" value="1"/>
</dbReference>
<dbReference type="InterPro" id="IPR039617">
    <property type="entry name" value="CLAVATA3-CLE"/>
</dbReference>
<evidence type="ECO:0000313" key="9">
    <source>
        <dbReference type="Proteomes" id="UP000087171"/>
    </source>
</evidence>
<dbReference type="OrthoDB" id="1406315at2759"/>
<keyword evidence="7" id="KW-0379">Hydroxylation</keyword>
<dbReference type="RefSeq" id="XP_004489049.1">
    <property type="nucleotide sequence ID" value="XM_004488992.3"/>
</dbReference>
<evidence type="ECO:0000313" key="10">
    <source>
        <dbReference type="RefSeq" id="XP_004489049.1"/>
    </source>
</evidence>
<organism evidence="9 10">
    <name type="scientific">Cicer arietinum</name>
    <name type="common">Chickpea</name>
    <name type="synonym">Garbanzo</name>
    <dbReference type="NCBI Taxonomy" id="3827"/>
    <lineage>
        <taxon>Eukaryota</taxon>
        <taxon>Viridiplantae</taxon>
        <taxon>Streptophyta</taxon>
        <taxon>Embryophyta</taxon>
        <taxon>Tracheophyta</taxon>
        <taxon>Spermatophyta</taxon>
        <taxon>Magnoliopsida</taxon>
        <taxon>eudicotyledons</taxon>
        <taxon>Gunneridae</taxon>
        <taxon>Pentapetalae</taxon>
        <taxon>rosids</taxon>
        <taxon>fabids</taxon>
        <taxon>Fabales</taxon>
        <taxon>Fabaceae</taxon>
        <taxon>Papilionoideae</taxon>
        <taxon>50 kb inversion clade</taxon>
        <taxon>NPAAA clade</taxon>
        <taxon>Hologalegina</taxon>
        <taxon>IRL clade</taxon>
        <taxon>Cicereae</taxon>
        <taxon>Cicer</taxon>
    </lineage>
</organism>
<evidence type="ECO:0000256" key="3">
    <source>
        <dbReference type="ARBA" id="ARBA00022525"/>
    </source>
</evidence>
<dbReference type="PANTHER" id="PTHR36016">
    <property type="entry name" value="CLAVATA3/ESR (CLE)-RELATED PROTEIN 7"/>
    <property type="match status" value="1"/>
</dbReference>
<accession>A0A1S2XGL4</accession>
<feature type="chain" id="PRO_5010373324" evidence="8">
    <location>
        <begin position="26"/>
        <end position="83"/>
    </location>
</feature>
<evidence type="ECO:0000256" key="5">
    <source>
        <dbReference type="ARBA" id="ARBA00022782"/>
    </source>
</evidence>
<reference evidence="9" key="1">
    <citation type="journal article" date="2013" name="Nat. Biotechnol.">
        <title>Draft genome sequence of chickpea (Cicer arietinum) provides a resource for trait improvement.</title>
        <authorList>
            <person name="Varshney R.K."/>
            <person name="Song C."/>
            <person name="Saxena R.K."/>
            <person name="Azam S."/>
            <person name="Yu S."/>
            <person name="Sharpe A.G."/>
            <person name="Cannon S."/>
            <person name="Baek J."/>
            <person name="Rosen B.D."/>
            <person name="Tar'an B."/>
            <person name="Millan T."/>
            <person name="Zhang X."/>
            <person name="Ramsay L.D."/>
            <person name="Iwata A."/>
            <person name="Wang Y."/>
            <person name="Nelson W."/>
            <person name="Farmer A.D."/>
            <person name="Gaur P.M."/>
            <person name="Soderlund C."/>
            <person name="Penmetsa R.V."/>
            <person name="Xu C."/>
            <person name="Bharti A.K."/>
            <person name="He W."/>
            <person name="Winter P."/>
            <person name="Zhao S."/>
            <person name="Hane J.K."/>
            <person name="Carrasquilla-Garcia N."/>
            <person name="Condie J.A."/>
            <person name="Upadhyaya H.D."/>
            <person name="Luo M.C."/>
            <person name="Thudi M."/>
            <person name="Gowda C.L."/>
            <person name="Singh N.P."/>
            <person name="Lichtenzveig J."/>
            <person name="Gali K.K."/>
            <person name="Rubio J."/>
            <person name="Nadarajan N."/>
            <person name="Dolezel J."/>
            <person name="Bansal K.C."/>
            <person name="Xu X."/>
            <person name="Edwards D."/>
            <person name="Zhang G."/>
            <person name="Kahl G."/>
            <person name="Gil J."/>
            <person name="Singh K.B."/>
            <person name="Datta S.K."/>
            <person name="Jackson S.A."/>
            <person name="Wang J."/>
            <person name="Cook D.R."/>
        </authorList>
    </citation>
    <scope>NUCLEOTIDE SEQUENCE [LARGE SCALE GENOMIC DNA]</scope>
    <source>
        <strain evidence="9">cv. CDC Frontier</strain>
    </source>
</reference>
<evidence type="ECO:0000256" key="4">
    <source>
        <dbReference type="ARBA" id="ARBA00022729"/>
    </source>
</evidence>